<dbReference type="EMBL" id="AZXY01000009">
    <property type="protein sequence ID" value="KSZ57420.1"/>
    <property type="molecule type" value="Genomic_DNA"/>
</dbReference>
<dbReference type="Proteomes" id="UP000053060">
    <property type="component" value="Unassembled WGS sequence"/>
</dbReference>
<gene>
    <name evidence="2" type="ORF">Z045_18270</name>
</gene>
<dbReference type="Gene3D" id="2.30.40.10">
    <property type="entry name" value="Urease, subunit C, domain 1"/>
    <property type="match status" value="1"/>
</dbReference>
<reference evidence="2 3" key="2">
    <citation type="journal article" date="2016" name="Genome Announc.">
        <title>Draft Genome Sequence of a Versatile Hydrocarbon-Degrading Bacterium, Rhodococcus pyridinivorans Strain KG-16, Collected from Oil Fields in India.</title>
        <authorList>
            <person name="Aggarwal R.K."/>
            <person name="Dawar C."/>
            <person name="Phanindranath R."/>
            <person name="Mutnuri L."/>
            <person name="Dayal A.M."/>
        </authorList>
    </citation>
    <scope>NUCLEOTIDE SEQUENCE [LARGE SCALE GENOMIC DNA]</scope>
    <source>
        <strain evidence="2 3">KG-16</strain>
    </source>
</reference>
<dbReference type="AlphaFoldDB" id="A0A0V9UHD5"/>
<dbReference type="SUPFAM" id="SSF51556">
    <property type="entry name" value="Metallo-dependent hydrolases"/>
    <property type="match status" value="1"/>
</dbReference>
<dbReference type="PANTHER" id="PTHR43668:SF2">
    <property type="entry name" value="ALLANTOINASE"/>
    <property type="match status" value="1"/>
</dbReference>
<comment type="caution">
    <text evidence="2">The sequence shown here is derived from an EMBL/GenBank/DDBJ whole genome shotgun (WGS) entry which is preliminary data.</text>
</comment>
<feature type="domain" description="Amidohydrolase-related" evidence="1">
    <location>
        <begin position="315"/>
        <end position="467"/>
    </location>
</feature>
<reference evidence="3" key="1">
    <citation type="submission" date="2015-01" db="EMBL/GenBank/DDBJ databases">
        <title>Draft genome sequence of Rhodococcus pyridinivorans strain KG-16, a hydrocarbon-degrading bacterium.</title>
        <authorList>
            <person name="Aggarwal R.K."/>
            <person name="Dawar C."/>
        </authorList>
    </citation>
    <scope>NUCLEOTIDE SEQUENCE [LARGE SCALE GENOMIC DNA]</scope>
    <source>
        <strain evidence="3">KG-16</strain>
    </source>
</reference>
<dbReference type="Pfam" id="PF01979">
    <property type="entry name" value="Amidohydro_1"/>
    <property type="match status" value="1"/>
</dbReference>
<accession>A0A0V9UHD5</accession>
<dbReference type="Gene3D" id="3.20.20.140">
    <property type="entry name" value="Metal-dependent hydrolases"/>
    <property type="match status" value="1"/>
</dbReference>
<dbReference type="GO" id="GO:0005737">
    <property type="term" value="C:cytoplasm"/>
    <property type="evidence" value="ECO:0007669"/>
    <property type="project" value="TreeGrafter"/>
</dbReference>
<evidence type="ECO:0000259" key="1">
    <source>
        <dbReference type="Pfam" id="PF01979"/>
    </source>
</evidence>
<sequence length="486" mass="52725">MTSYLIKNGTVVRTEDTAAAEGDIADVLVVDGKIAAIGPDLQADGAEIVDATDKLVFPGVVDAHQHWGIYNPLSEDTHTESRASAQGGVTTALTYMRTGQYYLNKGGAYADFFPEVLEASAGRSYIDYAFHLAPMSKQHIGEIPALASEQGVTSFKIFMFYGSHGLHGRSTSQSDFLMIPEDERYDIAHFEFVMRGVQKAREQFPELAPHISLSLHCETAEIMSAYTKIVEQEGKLSGLAAYSASRPQHSEGLAVTIASFLADETGLPNINLLHLSSAKALKAAMKMAEAFPHVNFRREVTIGHLLTDIDNANGLGAKVNPPIRPREDVEALWEHLLAGNIDWVVSDHACCKDEVKFGEDRDDVFAAKSGFGGTEYLLPGLISEGRKRGLSLRRIAQLLSSNPADRYGLPGKGRLAEGADADIAIVDPNRTWTVRAADSESTQEYTPFEGFELTAAVTDTFVRGNRVLADGAVTGTPAGRYLARPY</sequence>
<dbReference type="InterPro" id="IPR032466">
    <property type="entry name" value="Metal_Hydrolase"/>
</dbReference>
<dbReference type="InterPro" id="IPR011059">
    <property type="entry name" value="Metal-dep_hydrolase_composite"/>
</dbReference>
<dbReference type="SUPFAM" id="SSF51338">
    <property type="entry name" value="Composite domain of metallo-dependent hydrolases"/>
    <property type="match status" value="1"/>
</dbReference>
<evidence type="ECO:0000313" key="2">
    <source>
        <dbReference type="EMBL" id="KSZ57420.1"/>
    </source>
</evidence>
<dbReference type="RefSeq" id="WP_060653103.1">
    <property type="nucleotide sequence ID" value="NZ_AZXY01000009.1"/>
</dbReference>
<dbReference type="GO" id="GO:0006145">
    <property type="term" value="P:purine nucleobase catabolic process"/>
    <property type="evidence" value="ECO:0007669"/>
    <property type="project" value="TreeGrafter"/>
</dbReference>
<dbReference type="PATRIC" id="fig|1441730.3.peg.3808"/>
<evidence type="ECO:0000313" key="3">
    <source>
        <dbReference type="Proteomes" id="UP000053060"/>
    </source>
</evidence>
<dbReference type="InterPro" id="IPR006680">
    <property type="entry name" value="Amidohydro-rel"/>
</dbReference>
<dbReference type="GO" id="GO:0004038">
    <property type="term" value="F:allantoinase activity"/>
    <property type="evidence" value="ECO:0007669"/>
    <property type="project" value="TreeGrafter"/>
</dbReference>
<name>A0A0V9UHD5_9NOCA</name>
<dbReference type="PANTHER" id="PTHR43668">
    <property type="entry name" value="ALLANTOINASE"/>
    <property type="match status" value="1"/>
</dbReference>
<dbReference type="InterPro" id="IPR050138">
    <property type="entry name" value="DHOase/Allantoinase_Hydrolase"/>
</dbReference>
<proteinExistence type="predicted"/>
<protein>
    <submittedName>
        <fullName evidence="2">Hydantoinase</fullName>
    </submittedName>
</protein>
<organism evidence="2 3">
    <name type="scientific">Rhodococcus pyridinivorans KG-16</name>
    <dbReference type="NCBI Taxonomy" id="1441730"/>
    <lineage>
        <taxon>Bacteria</taxon>
        <taxon>Bacillati</taxon>
        <taxon>Actinomycetota</taxon>
        <taxon>Actinomycetes</taxon>
        <taxon>Mycobacteriales</taxon>
        <taxon>Nocardiaceae</taxon>
        <taxon>Rhodococcus</taxon>
    </lineage>
</organism>